<dbReference type="RefSeq" id="WP_188039757.1">
    <property type="nucleotide sequence ID" value="NZ_JACVHF010000007.1"/>
</dbReference>
<keyword evidence="12" id="KW-0456">Lyase</keyword>
<protein>
    <recommendedName>
        <fullName evidence="3 10">Pyruvate formate-lyase-activating enzyme</fullName>
        <ecNumber evidence="10">1.97.1.4</ecNumber>
    </recommendedName>
</protein>
<comment type="similarity">
    <text evidence="2 10">Belongs to the organic radical-activating enzymes family.</text>
</comment>
<keyword evidence="10" id="KW-0963">Cytoplasm</keyword>
<comment type="subcellular location">
    <subcellularLocation>
        <location evidence="10">Cytoplasm</location>
    </subcellularLocation>
</comment>
<evidence type="ECO:0000256" key="4">
    <source>
        <dbReference type="ARBA" id="ARBA00022485"/>
    </source>
</evidence>
<sequence>MRTDAPLSPSVSPSPLSTSLHKSALNVIGYIHSVETCGTVDGPGIRYVLFLSGCPLRCLYCHNCDTWDRQAGEPKTVEDVMADIRRYKNYFHFSGGGVTLSGGEPTAQTPFVKELFHQCRTEGIHTCLDTSGYCEIEKAEQFLPETDLVLLDIKHMDPLQHRRLTGVDNDKILAFAQYLSQQQTSVWIRHVIVPGYTGDTGSITELCAFLAPLQNIERLTFLPYHTMGSVKRAELGISDPLAGVKPPEPTVMEAARATATQFGLPVD</sequence>
<evidence type="ECO:0000256" key="8">
    <source>
        <dbReference type="ARBA" id="ARBA00023004"/>
    </source>
</evidence>
<evidence type="ECO:0000259" key="11">
    <source>
        <dbReference type="PROSITE" id="PS51918"/>
    </source>
</evidence>
<evidence type="ECO:0000256" key="3">
    <source>
        <dbReference type="ARBA" id="ARBA00021356"/>
    </source>
</evidence>
<dbReference type="InterPro" id="IPR012838">
    <property type="entry name" value="PFL1_activating"/>
</dbReference>
<evidence type="ECO:0000256" key="9">
    <source>
        <dbReference type="ARBA" id="ARBA00023014"/>
    </source>
</evidence>
<dbReference type="InterPro" id="IPR013785">
    <property type="entry name" value="Aldolase_TIM"/>
</dbReference>
<dbReference type="CDD" id="cd01335">
    <property type="entry name" value="Radical_SAM"/>
    <property type="match status" value="1"/>
</dbReference>
<organism evidence="12 13">
    <name type="scientific">Heliobacterium chlorum</name>
    <dbReference type="NCBI Taxonomy" id="2698"/>
    <lineage>
        <taxon>Bacteria</taxon>
        <taxon>Bacillati</taxon>
        <taxon>Bacillota</taxon>
        <taxon>Clostridia</taxon>
        <taxon>Eubacteriales</taxon>
        <taxon>Heliobacteriaceae</taxon>
        <taxon>Heliobacterium</taxon>
    </lineage>
</organism>
<keyword evidence="12" id="KW-0670">Pyruvate</keyword>
<dbReference type="EMBL" id="JACVHF010000007">
    <property type="protein sequence ID" value="MBC9784609.1"/>
    <property type="molecule type" value="Genomic_DNA"/>
</dbReference>
<dbReference type="PIRSF" id="PIRSF000371">
    <property type="entry name" value="PFL_act_enz"/>
    <property type="match status" value="1"/>
</dbReference>
<reference evidence="12 13" key="1">
    <citation type="submission" date="2020-07" db="EMBL/GenBank/DDBJ databases">
        <title>Draft whole-genome sequence of Heliobacterium chlorum DSM 3682, type strain.</title>
        <authorList>
            <person name="Kyndt J.A."/>
            <person name="Meyer T.E."/>
            <person name="Imhoff J.F."/>
        </authorList>
    </citation>
    <scope>NUCLEOTIDE SEQUENCE [LARGE SCALE GENOMIC DNA]</scope>
    <source>
        <strain evidence="12 13">DSM 3682</strain>
    </source>
</reference>
<dbReference type="EC" id="1.97.1.4" evidence="10"/>
<dbReference type="SFLD" id="SFLDG01066">
    <property type="entry name" value="organic_radical-activating_enz"/>
    <property type="match status" value="1"/>
</dbReference>
<feature type="domain" description="Radical SAM core" evidence="11">
    <location>
        <begin position="40"/>
        <end position="261"/>
    </location>
</feature>
<evidence type="ECO:0000313" key="12">
    <source>
        <dbReference type="EMBL" id="MBC9784609.1"/>
    </source>
</evidence>
<dbReference type="GO" id="GO:0043365">
    <property type="term" value="F:[formate-C-acetyltransferase]-activating enzyme activity"/>
    <property type="evidence" value="ECO:0007669"/>
    <property type="project" value="UniProtKB-EC"/>
</dbReference>
<proteinExistence type="inferred from homology"/>
<dbReference type="Pfam" id="PF04055">
    <property type="entry name" value="Radical_SAM"/>
    <property type="match status" value="1"/>
</dbReference>
<evidence type="ECO:0000256" key="1">
    <source>
        <dbReference type="ARBA" id="ARBA00003141"/>
    </source>
</evidence>
<evidence type="ECO:0000256" key="6">
    <source>
        <dbReference type="ARBA" id="ARBA00022723"/>
    </source>
</evidence>
<dbReference type="GO" id="GO:0016829">
    <property type="term" value="F:lyase activity"/>
    <property type="evidence" value="ECO:0007669"/>
    <property type="project" value="UniProtKB-KW"/>
</dbReference>
<gene>
    <name evidence="12" type="primary">pflA</name>
    <name evidence="12" type="ORF">H1S01_08805</name>
</gene>
<keyword evidence="6 10" id="KW-0479">Metal-binding</keyword>
<dbReference type="InterPro" id="IPR034457">
    <property type="entry name" value="Organic_radical-activating"/>
</dbReference>
<dbReference type="PROSITE" id="PS51918">
    <property type="entry name" value="RADICAL_SAM"/>
    <property type="match status" value="1"/>
</dbReference>
<name>A0ABR7T1E6_HELCL</name>
<keyword evidence="4 10" id="KW-0004">4Fe-4S</keyword>
<dbReference type="InterPro" id="IPR007197">
    <property type="entry name" value="rSAM"/>
</dbReference>
<keyword evidence="7 10" id="KW-0560">Oxidoreductase</keyword>
<dbReference type="Gene3D" id="3.20.20.70">
    <property type="entry name" value="Aldolase class I"/>
    <property type="match status" value="1"/>
</dbReference>
<evidence type="ECO:0000256" key="10">
    <source>
        <dbReference type="RuleBase" id="RU362053"/>
    </source>
</evidence>
<keyword evidence="9 10" id="KW-0411">Iron-sulfur</keyword>
<keyword evidence="5 10" id="KW-0949">S-adenosyl-L-methionine</keyword>
<accession>A0ABR7T1E6</accession>
<dbReference type="SUPFAM" id="SSF102114">
    <property type="entry name" value="Radical SAM enzymes"/>
    <property type="match status" value="1"/>
</dbReference>
<dbReference type="SFLD" id="SFLDS00029">
    <property type="entry name" value="Radical_SAM"/>
    <property type="match status" value="1"/>
</dbReference>
<evidence type="ECO:0000256" key="5">
    <source>
        <dbReference type="ARBA" id="ARBA00022691"/>
    </source>
</evidence>
<dbReference type="Proteomes" id="UP000617402">
    <property type="component" value="Unassembled WGS sequence"/>
</dbReference>
<dbReference type="PANTHER" id="PTHR30352">
    <property type="entry name" value="PYRUVATE FORMATE-LYASE-ACTIVATING ENZYME"/>
    <property type="match status" value="1"/>
</dbReference>
<comment type="catalytic activity">
    <reaction evidence="10">
        <text>glycyl-[formate C-acetyltransferase] + reduced [flavodoxin] + S-adenosyl-L-methionine = glycin-2-yl radical-[formate C-acetyltransferase] + semiquinone [flavodoxin] + 5'-deoxyadenosine + L-methionine + H(+)</text>
        <dbReference type="Rhea" id="RHEA:19225"/>
        <dbReference type="Rhea" id="RHEA-COMP:10622"/>
        <dbReference type="Rhea" id="RHEA-COMP:12190"/>
        <dbReference type="Rhea" id="RHEA-COMP:12191"/>
        <dbReference type="Rhea" id="RHEA-COMP:14480"/>
        <dbReference type="ChEBI" id="CHEBI:15378"/>
        <dbReference type="ChEBI" id="CHEBI:17319"/>
        <dbReference type="ChEBI" id="CHEBI:29947"/>
        <dbReference type="ChEBI" id="CHEBI:32722"/>
        <dbReference type="ChEBI" id="CHEBI:57618"/>
        <dbReference type="ChEBI" id="CHEBI:57844"/>
        <dbReference type="ChEBI" id="CHEBI:59789"/>
        <dbReference type="ChEBI" id="CHEBI:140311"/>
        <dbReference type="EC" id="1.97.1.4"/>
    </reaction>
</comment>
<dbReference type="InterPro" id="IPR001989">
    <property type="entry name" value="Radical_activat_CS"/>
</dbReference>
<evidence type="ECO:0000256" key="2">
    <source>
        <dbReference type="ARBA" id="ARBA00009777"/>
    </source>
</evidence>
<dbReference type="PANTHER" id="PTHR30352:SF5">
    <property type="entry name" value="PYRUVATE FORMATE-LYASE 1-ACTIVATING ENZYME"/>
    <property type="match status" value="1"/>
</dbReference>
<evidence type="ECO:0000256" key="7">
    <source>
        <dbReference type="ARBA" id="ARBA00023002"/>
    </source>
</evidence>
<dbReference type="NCBIfam" id="TIGR02493">
    <property type="entry name" value="PFLA"/>
    <property type="match status" value="1"/>
</dbReference>
<comment type="cofactor">
    <cofactor evidence="10">
        <name>[4Fe-4S] cluster</name>
        <dbReference type="ChEBI" id="CHEBI:49883"/>
    </cofactor>
    <text evidence="10">Binds 1 [4Fe-4S] cluster. The cluster is coordinated with 3 cysteines and an exchangeable S-adenosyl-L-methionine.</text>
</comment>
<evidence type="ECO:0000313" key="13">
    <source>
        <dbReference type="Proteomes" id="UP000617402"/>
    </source>
</evidence>
<comment type="caution">
    <text evidence="12">The sequence shown here is derived from an EMBL/GenBank/DDBJ whole genome shotgun (WGS) entry which is preliminary data.</text>
</comment>
<dbReference type="InterPro" id="IPR012839">
    <property type="entry name" value="Organic_radical_activase"/>
</dbReference>
<dbReference type="InterPro" id="IPR058240">
    <property type="entry name" value="rSAM_sf"/>
</dbReference>
<dbReference type="PROSITE" id="PS01087">
    <property type="entry name" value="RADICAL_ACTIVATING"/>
    <property type="match status" value="1"/>
</dbReference>
<comment type="function">
    <text evidence="1 10">Activation of pyruvate formate-lyase under anaerobic conditions by generation of an organic free radical, using S-adenosylmethionine and reduced flavodoxin as cosubstrates to produce 5'-deoxy-adenosine.</text>
</comment>
<keyword evidence="13" id="KW-1185">Reference proteome</keyword>
<keyword evidence="8 10" id="KW-0408">Iron</keyword>